<dbReference type="OrthoDB" id="9767256at2"/>
<dbReference type="Pfam" id="PF02913">
    <property type="entry name" value="FAD-oxidase_C"/>
    <property type="match status" value="1"/>
</dbReference>
<dbReference type="SUPFAM" id="SSF56176">
    <property type="entry name" value="FAD-binding/transporter-associated domain-like"/>
    <property type="match status" value="1"/>
</dbReference>
<evidence type="ECO:0000259" key="8">
    <source>
        <dbReference type="PROSITE" id="PS51387"/>
    </source>
</evidence>
<evidence type="ECO:0000256" key="4">
    <source>
        <dbReference type="ARBA" id="ARBA00022827"/>
    </source>
</evidence>
<dbReference type="InterPro" id="IPR016169">
    <property type="entry name" value="FAD-bd_PCMH_sub2"/>
</dbReference>
<evidence type="ECO:0000256" key="2">
    <source>
        <dbReference type="ARBA" id="ARBA00008000"/>
    </source>
</evidence>
<dbReference type="InterPro" id="IPR004113">
    <property type="entry name" value="FAD-bd_oxidored_4_C"/>
</dbReference>
<evidence type="ECO:0000256" key="1">
    <source>
        <dbReference type="ARBA" id="ARBA00001974"/>
    </source>
</evidence>
<dbReference type="FunFam" id="1.10.45.10:FF:000001">
    <property type="entry name" value="D-lactate dehydrogenase mitochondrial"/>
    <property type="match status" value="1"/>
</dbReference>
<dbReference type="Gene3D" id="3.30.70.2740">
    <property type="match status" value="1"/>
</dbReference>
<dbReference type="Pfam" id="PF01565">
    <property type="entry name" value="FAD_binding_4"/>
    <property type="match status" value="1"/>
</dbReference>
<accession>A0A1M6R961</accession>
<organism evidence="9 10">
    <name type="scientific">Alicyclobacillus tolerans</name>
    <dbReference type="NCBI Taxonomy" id="90970"/>
    <lineage>
        <taxon>Bacteria</taxon>
        <taxon>Bacillati</taxon>
        <taxon>Bacillota</taxon>
        <taxon>Bacilli</taxon>
        <taxon>Bacillales</taxon>
        <taxon>Alicyclobacillaceae</taxon>
        <taxon>Alicyclobacillus</taxon>
    </lineage>
</organism>
<dbReference type="Gene3D" id="1.10.45.10">
    <property type="entry name" value="Vanillyl-alcohol Oxidase, Chain A, domain 4"/>
    <property type="match status" value="1"/>
</dbReference>
<dbReference type="Proteomes" id="UP000184016">
    <property type="component" value="Unassembled WGS sequence"/>
</dbReference>
<dbReference type="GO" id="GO:0008720">
    <property type="term" value="F:D-lactate dehydrogenase (NAD+) activity"/>
    <property type="evidence" value="ECO:0007669"/>
    <property type="project" value="TreeGrafter"/>
</dbReference>
<comment type="similarity">
    <text evidence="2">Belongs to the FAD-binding oxidoreductase/transferase type 4 family.</text>
</comment>
<evidence type="ECO:0000256" key="6">
    <source>
        <dbReference type="ARBA" id="ARBA00023002"/>
    </source>
</evidence>
<dbReference type="PROSITE" id="PS51387">
    <property type="entry name" value="FAD_PCMH"/>
    <property type="match status" value="1"/>
</dbReference>
<protein>
    <recommendedName>
        <fullName evidence="7">D-lactate dehydrogenase (cytochrome)</fullName>
        <ecNumber evidence="7">1.1.2.4</ecNumber>
    </recommendedName>
</protein>
<dbReference type="FunFam" id="3.30.465.10:FF:000016">
    <property type="entry name" value="probable D-lactate dehydrogenase, mitochondrial"/>
    <property type="match status" value="1"/>
</dbReference>
<name>A0A1M6R961_9BACL</name>
<proteinExistence type="inferred from homology"/>
<feature type="domain" description="FAD-binding PCMH-type" evidence="8">
    <location>
        <begin position="35"/>
        <end position="212"/>
    </location>
</feature>
<dbReference type="GO" id="GO:1903457">
    <property type="term" value="P:lactate catabolic process"/>
    <property type="evidence" value="ECO:0007669"/>
    <property type="project" value="TreeGrafter"/>
</dbReference>
<dbReference type="InterPro" id="IPR036318">
    <property type="entry name" value="FAD-bd_PCMH-like_sf"/>
</dbReference>
<dbReference type="InterPro" id="IPR006094">
    <property type="entry name" value="Oxid_FAD_bind_N"/>
</dbReference>
<dbReference type="Gene3D" id="3.30.465.10">
    <property type="match status" value="1"/>
</dbReference>
<dbReference type="PANTHER" id="PTHR11748:SF111">
    <property type="entry name" value="D-LACTATE DEHYDROGENASE, MITOCHONDRIAL-RELATED"/>
    <property type="match status" value="1"/>
</dbReference>
<dbReference type="InterPro" id="IPR016164">
    <property type="entry name" value="FAD-linked_Oxase-like_C"/>
</dbReference>
<dbReference type="GO" id="GO:0004458">
    <property type="term" value="F:D-lactate dehydrogenase (cytochrome) activity"/>
    <property type="evidence" value="ECO:0007669"/>
    <property type="project" value="UniProtKB-EC"/>
</dbReference>
<dbReference type="InterPro" id="IPR016171">
    <property type="entry name" value="Vanillyl_alc_oxidase_C-sub2"/>
</dbReference>
<evidence type="ECO:0000256" key="5">
    <source>
        <dbReference type="ARBA" id="ARBA00022946"/>
    </source>
</evidence>
<sequence length="455" mass="49732">MNIDWVWLQNQLGRDKVSFNESVRSTHAQDESYHSPHLPDAVVFAESLSDICHTMEFARQYSIPIVAFGAGSSLEGHVIPIKGGISLDLTRMNRILEVRPDDFLVCVEPGVTRQALNDYLRPFGLFFPVDPGADATIGGMAATNASGTTTVRYGGMKNNVQALEVVLANGQIIHTNSLAAKSSSGYHLTELFVGSEGTLGIFSKIWLRIYGIPEQNMAAAAEFSSVQSAVKTVCSLIGTGVLLTRCELVSQQYLEIINRQLGTAYTETPTLFLEFSGTSSSILADVKLAETIALEEGCLKFTAVRIEEERRKLWTARHNAAYALMRSYPGLSHMSTDVCVPISKLPEAISLAEEWIRRLQIRGGILGHVGDGNFHVSLMVNPNDKEDLQHAQELSHHLVDFALSVGGTCTGEHGVGLGKRAYQKAEHGTALEVMREIKRLLDPLDILNPGKLVDD</sequence>
<dbReference type="GO" id="GO:0071949">
    <property type="term" value="F:FAD binding"/>
    <property type="evidence" value="ECO:0007669"/>
    <property type="project" value="InterPro"/>
</dbReference>
<reference evidence="10" key="1">
    <citation type="submission" date="2016-11" db="EMBL/GenBank/DDBJ databases">
        <authorList>
            <person name="Varghese N."/>
            <person name="Submissions S."/>
        </authorList>
    </citation>
    <scope>NUCLEOTIDE SEQUENCE [LARGE SCALE GENOMIC DNA]</scope>
    <source>
        <strain evidence="10">USBA-503</strain>
    </source>
</reference>
<dbReference type="EMBL" id="FRAF01000011">
    <property type="protein sequence ID" value="SHK28991.1"/>
    <property type="molecule type" value="Genomic_DNA"/>
</dbReference>
<dbReference type="EC" id="1.1.2.4" evidence="7"/>
<keyword evidence="3" id="KW-0285">Flavoprotein</keyword>
<dbReference type="InterPro" id="IPR016166">
    <property type="entry name" value="FAD-bd_PCMH"/>
</dbReference>
<keyword evidence="6" id="KW-0560">Oxidoreductase</keyword>
<evidence type="ECO:0000313" key="9">
    <source>
        <dbReference type="EMBL" id="SHK28991.1"/>
    </source>
</evidence>
<dbReference type="STRING" id="1830138.SAMN05443507_11192"/>
<gene>
    <name evidence="9" type="ORF">SAMN05443507_11192</name>
</gene>
<evidence type="ECO:0000256" key="3">
    <source>
        <dbReference type="ARBA" id="ARBA00022630"/>
    </source>
</evidence>
<keyword evidence="5" id="KW-0809">Transit peptide</keyword>
<comment type="cofactor">
    <cofactor evidence="1">
        <name>FAD</name>
        <dbReference type="ChEBI" id="CHEBI:57692"/>
    </cofactor>
</comment>
<dbReference type="SUPFAM" id="SSF55103">
    <property type="entry name" value="FAD-linked oxidases, C-terminal domain"/>
    <property type="match status" value="1"/>
</dbReference>
<evidence type="ECO:0000313" key="10">
    <source>
        <dbReference type="Proteomes" id="UP000184016"/>
    </source>
</evidence>
<dbReference type="PANTHER" id="PTHR11748">
    <property type="entry name" value="D-LACTATE DEHYDROGENASE"/>
    <property type="match status" value="1"/>
</dbReference>
<evidence type="ECO:0000256" key="7">
    <source>
        <dbReference type="ARBA" id="ARBA00038897"/>
    </source>
</evidence>
<keyword evidence="4" id="KW-0274">FAD</keyword>
<dbReference type="AlphaFoldDB" id="A0A1M6R961"/>
<dbReference type="RefSeq" id="WP_083574190.1">
    <property type="nucleotide sequence ID" value="NZ_FRAF01000011.1"/>
</dbReference>
<keyword evidence="10" id="KW-1185">Reference proteome</keyword>
<dbReference type="FunFam" id="3.30.70.2740:FF:000001">
    <property type="entry name" value="D-lactate dehydrogenase mitochondrial"/>
    <property type="match status" value="1"/>
</dbReference>